<evidence type="ECO:0000313" key="2">
    <source>
        <dbReference type="Proteomes" id="UP000756132"/>
    </source>
</evidence>
<organism evidence="1 2">
    <name type="scientific">Passalora fulva</name>
    <name type="common">Tomato leaf mold</name>
    <name type="synonym">Cladosporium fulvum</name>
    <dbReference type="NCBI Taxonomy" id="5499"/>
    <lineage>
        <taxon>Eukaryota</taxon>
        <taxon>Fungi</taxon>
        <taxon>Dikarya</taxon>
        <taxon>Ascomycota</taxon>
        <taxon>Pezizomycotina</taxon>
        <taxon>Dothideomycetes</taxon>
        <taxon>Dothideomycetidae</taxon>
        <taxon>Mycosphaerellales</taxon>
        <taxon>Mycosphaerellaceae</taxon>
        <taxon>Fulvia</taxon>
    </lineage>
</organism>
<dbReference type="Proteomes" id="UP000756132">
    <property type="component" value="Chromosome 2"/>
</dbReference>
<reference evidence="1" key="1">
    <citation type="submission" date="2021-12" db="EMBL/GenBank/DDBJ databases">
        <authorList>
            <person name="Zaccaron A."/>
            <person name="Stergiopoulos I."/>
        </authorList>
    </citation>
    <scope>NUCLEOTIDE SEQUENCE</scope>
    <source>
        <strain evidence="1">Race5_Kim</strain>
    </source>
</reference>
<evidence type="ECO:0000313" key="1">
    <source>
        <dbReference type="EMBL" id="UJO14021.1"/>
    </source>
</evidence>
<sequence length="157" mass="18017">MSQPQETPQQPVNPEIERYRKAVHNAALAAVIACPILAILPPRKLDIYTLGLVGVTGYSANYLIRESSGRSVWQHVSRQPMRPLPGRDDLERQEQSVIAELQKEGRGELAKQRDVWKVQRQREIKEDVEEGKGFADMIMDQIWEVWNQGKVKEDEDD</sequence>
<proteinExistence type="predicted"/>
<dbReference type="EMBL" id="CP090164">
    <property type="protein sequence ID" value="UJO14021.1"/>
    <property type="molecule type" value="Genomic_DNA"/>
</dbReference>
<dbReference type="OrthoDB" id="5411041at2759"/>
<name>A0A9Q8LAY7_PASFU</name>
<protein>
    <submittedName>
        <fullName evidence="1">Uncharacterized protein</fullName>
    </submittedName>
</protein>
<reference evidence="1" key="2">
    <citation type="journal article" date="2022" name="Microb. Genom.">
        <title>A chromosome-scale genome assembly of the tomato pathogen Cladosporium fulvum reveals a compartmentalized genome architecture and the presence of a dispensable chromosome.</title>
        <authorList>
            <person name="Zaccaron A.Z."/>
            <person name="Chen L.H."/>
            <person name="Samaras A."/>
            <person name="Stergiopoulos I."/>
        </authorList>
    </citation>
    <scope>NUCLEOTIDE SEQUENCE</scope>
    <source>
        <strain evidence="1">Race5_Kim</strain>
    </source>
</reference>
<dbReference type="KEGG" id="ffu:CLAFUR5_02507"/>
<dbReference type="GeneID" id="71982385"/>
<accession>A0A9Q8LAY7</accession>
<keyword evidence="2" id="KW-1185">Reference proteome</keyword>
<dbReference type="RefSeq" id="XP_047758387.1">
    <property type="nucleotide sequence ID" value="XM_047901655.1"/>
</dbReference>
<dbReference type="AlphaFoldDB" id="A0A9Q8LAY7"/>
<gene>
    <name evidence="1" type="ORF">CLAFUR5_02507</name>
</gene>